<name>A0ABD5IAP0_BACTU</name>
<organism evidence="2 3">
    <name type="scientific">Bacillus thuringiensis serovar toumanoffi</name>
    <dbReference type="NCBI Taxonomy" id="180862"/>
    <lineage>
        <taxon>Bacteria</taxon>
        <taxon>Bacillati</taxon>
        <taxon>Bacillota</taxon>
        <taxon>Bacilli</taxon>
        <taxon>Bacillales</taxon>
        <taxon>Bacillaceae</taxon>
        <taxon>Bacillus</taxon>
        <taxon>Bacillus cereus group</taxon>
    </lineage>
</organism>
<dbReference type="AlphaFoldDB" id="A0ABD5IAP0"/>
<proteinExistence type="predicted"/>
<protein>
    <submittedName>
        <fullName evidence="2">Uncharacterized protein</fullName>
    </submittedName>
</protein>
<evidence type="ECO:0000313" key="1">
    <source>
        <dbReference type="EMBL" id="MDW9213978.1"/>
    </source>
</evidence>
<accession>A0ABD5IAP0</accession>
<comment type="caution">
    <text evidence="2">The sequence shown here is derived from an EMBL/GenBank/DDBJ whole genome shotgun (WGS) entry which is preliminary data.</text>
</comment>
<sequence>MILLNPTNMKHHQKLYEMKVEKNIDKISLEPYKFTIKIQYTDKTFQARMKNVLEASPIVLCIQERGIFNSLITRSKQKVFFDNCKDIEELNRNLLRIPIETIRFKCEKNTFSYKERKEGEEEICLIEQAVREFLEKESKVYASIGFNEI</sequence>
<gene>
    <name evidence="1" type="ORF">BTTOUR_35100</name>
    <name evidence="2" type="ORF">BTTOUR_35650</name>
</gene>
<evidence type="ECO:0000313" key="3">
    <source>
        <dbReference type="Proteomes" id="UP001272716"/>
    </source>
</evidence>
<reference evidence="2 3" key="1">
    <citation type="submission" date="2023-10" db="EMBL/GenBank/DDBJ databases">
        <title>Draft Genome Sequence of Bacillus thuringiensis serovar. toumanoffi 4059: Identification of a Novel Cry Protein Candidate.</title>
        <authorList>
            <person name="Murdoch R.W."/>
            <person name="Gemler B."/>
            <person name="Heater B.S."/>
        </authorList>
    </citation>
    <scope>NUCLEOTIDE SEQUENCE [LARGE SCALE GENOMIC DNA]</scope>
    <source>
        <strain evidence="2 3">4059</strain>
    </source>
</reference>
<dbReference type="EMBL" id="JAWQCK010000011">
    <property type="protein sequence ID" value="MDW9213978.1"/>
    <property type="molecule type" value="Genomic_DNA"/>
</dbReference>
<dbReference type="Proteomes" id="UP001272716">
    <property type="component" value="Unassembled WGS sequence"/>
</dbReference>
<evidence type="ECO:0000313" key="2">
    <source>
        <dbReference type="EMBL" id="MDW9214088.1"/>
    </source>
</evidence>
<dbReference type="EMBL" id="JAWQCK010000011">
    <property type="protein sequence ID" value="MDW9214088.1"/>
    <property type="molecule type" value="Genomic_DNA"/>
</dbReference>